<dbReference type="PANTHER" id="PTHR43466">
    <property type="entry name" value="2-OXO-4-HYDROXY-4-CARBOXY-5-UREIDOIMIDAZOLINE DECARBOXYLASE-RELATED"/>
    <property type="match status" value="1"/>
</dbReference>
<dbReference type="GO" id="GO:0006144">
    <property type="term" value="P:purine nucleobase metabolic process"/>
    <property type="evidence" value="ECO:0007669"/>
    <property type="project" value="UniProtKB-KW"/>
</dbReference>
<evidence type="ECO:0000256" key="2">
    <source>
        <dbReference type="ARBA" id="ARBA00004754"/>
    </source>
</evidence>
<evidence type="ECO:0000256" key="3">
    <source>
        <dbReference type="ARBA" id="ARBA00012257"/>
    </source>
</evidence>
<dbReference type="GO" id="GO:0019628">
    <property type="term" value="P:urate catabolic process"/>
    <property type="evidence" value="ECO:0007669"/>
    <property type="project" value="UniProtKB-UniPathway"/>
</dbReference>
<dbReference type="SUPFAM" id="SSF158694">
    <property type="entry name" value="UraD-Like"/>
    <property type="match status" value="1"/>
</dbReference>
<gene>
    <name evidence="8" type="primary">uraD</name>
    <name evidence="8" type="ORF">ENR64_27120</name>
</gene>
<dbReference type="GO" id="GO:0000255">
    <property type="term" value="P:allantoin metabolic process"/>
    <property type="evidence" value="ECO:0007669"/>
    <property type="project" value="InterPro"/>
</dbReference>
<dbReference type="EC" id="4.1.1.97" evidence="3"/>
<dbReference type="PANTHER" id="PTHR43466:SF1">
    <property type="entry name" value="2-OXO-4-HYDROXY-4-CARBOXY-5-UREIDOIMIDAZOLINE DECARBOXYLASE-RELATED"/>
    <property type="match status" value="1"/>
</dbReference>
<name>A0A7C3KJB1_9CYAN</name>
<evidence type="ECO:0000256" key="1">
    <source>
        <dbReference type="ARBA" id="ARBA00001163"/>
    </source>
</evidence>
<dbReference type="InterPro" id="IPR036778">
    <property type="entry name" value="OHCU_decarboxylase_sf"/>
</dbReference>
<dbReference type="InterPro" id="IPR018020">
    <property type="entry name" value="OHCU_decarboxylase"/>
</dbReference>
<evidence type="ECO:0000313" key="8">
    <source>
        <dbReference type="EMBL" id="HFN01352.1"/>
    </source>
</evidence>
<evidence type="ECO:0000256" key="6">
    <source>
        <dbReference type="ARBA" id="ARBA00023239"/>
    </source>
</evidence>
<dbReference type="Gene3D" id="1.10.3330.10">
    <property type="entry name" value="Oxo-4-hydroxy-4-carboxy-5-ureidoimidazoline decarboxylase"/>
    <property type="match status" value="1"/>
</dbReference>
<dbReference type="AlphaFoldDB" id="A0A7C3KJB1"/>
<comment type="caution">
    <text evidence="8">The sequence shown here is derived from an EMBL/GenBank/DDBJ whole genome shotgun (WGS) entry which is preliminary data.</text>
</comment>
<keyword evidence="5" id="KW-0210">Decarboxylase</keyword>
<dbReference type="EMBL" id="DSRU01000399">
    <property type="protein sequence ID" value="HFN01352.1"/>
    <property type="molecule type" value="Genomic_DNA"/>
</dbReference>
<accession>A0A7C3KJB1</accession>
<comment type="pathway">
    <text evidence="2">Purine metabolism; urate degradation; (S)-allantoin from urate: step 3/3.</text>
</comment>
<feature type="domain" description="Oxo-4-hydroxy-4-carboxy-5-ureidoimidazoline decarboxylase" evidence="7">
    <location>
        <begin position="9"/>
        <end position="161"/>
    </location>
</feature>
<dbReference type="InterPro" id="IPR017580">
    <property type="entry name" value="OHCU_decarboxylase-1"/>
</dbReference>
<keyword evidence="4" id="KW-0659">Purine metabolism</keyword>
<reference evidence="8" key="1">
    <citation type="journal article" date="2020" name="mSystems">
        <title>Genome- and Community-Level Interaction Insights into Carbon Utilization and Element Cycling Functions of Hydrothermarchaeota in Hydrothermal Sediment.</title>
        <authorList>
            <person name="Zhou Z."/>
            <person name="Liu Y."/>
            <person name="Xu W."/>
            <person name="Pan J."/>
            <person name="Luo Z.H."/>
            <person name="Li M."/>
        </authorList>
    </citation>
    <scope>NUCLEOTIDE SEQUENCE [LARGE SCALE GENOMIC DNA]</scope>
    <source>
        <strain evidence="8">SpSt-418</strain>
    </source>
</reference>
<keyword evidence="6 8" id="KW-0456">Lyase</keyword>
<comment type="catalytic activity">
    <reaction evidence="1">
        <text>5-hydroxy-2-oxo-4-ureido-2,5-dihydro-1H-imidazole-5-carboxylate + H(+) = (S)-allantoin + CO2</text>
        <dbReference type="Rhea" id="RHEA:26301"/>
        <dbReference type="ChEBI" id="CHEBI:15378"/>
        <dbReference type="ChEBI" id="CHEBI:15678"/>
        <dbReference type="ChEBI" id="CHEBI:16526"/>
        <dbReference type="ChEBI" id="CHEBI:58639"/>
        <dbReference type="EC" id="4.1.1.97"/>
    </reaction>
</comment>
<organism evidence="8">
    <name type="scientific">Oscillatoriales cyanobacterium SpSt-418</name>
    <dbReference type="NCBI Taxonomy" id="2282169"/>
    <lineage>
        <taxon>Bacteria</taxon>
        <taxon>Bacillati</taxon>
        <taxon>Cyanobacteriota</taxon>
        <taxon>Cyanophyceae</taxon>
        <taxon>Oscillatoriophycideae</taxon>
        <taxon>Oscillatoriales</taxon>
    </lineage>
</organism>
<dbReference type="Pfam" id="PF09349">
    <property type="entry name" value="OHCU_decarbox"/>
    <property type="match status" value="1"/>
</dbReference>
<protein>
    <recommendedName>
        <fullName evidence="3">2-oxo-4-hydroxy-4-carboxy-5-ureidoimidazoline decarboxylase</fullName>
        <ecNumber evidence="3">4.1.1.97</ecNumber>
    </recommendedName>
</protein>
<dbReference type="UniPathway" id="UPA00394">
    <property type="reaction ID" value="UER00652"/>
</dbReference>
<dbReference type="NCBIfam" id="TIGR03164">
    <property type="entry name" value="UHCUDC"/>
    <property type="match status" value="1"/>
</dbReference>
<proteinExistence type="predicted"/>
<evidence type="ECO:0000259" key="7">
    <source>
        <dbReference type="Pfam" id="PF09349"/>
    </source>
</evidence>
<sequence length="167" mass="18852">MPFTITQLNQMSQAEFVAALGSVFEDTPAIAHAAWNQRPFADVKELHQRMVDVVQHESEAAQLKLVRAHPDLASKAKMAEASVKEQAGVGLDRLSPEEFEQFQDLNSRYKEKFGFPFIVAVRNHTKTSILAAFRDRLQNTASQELQQALTEIAEIARFRLQDLVQSE</sequence>
<evidence type="ECO:0000256" key="4">
    <source>
        <dbReference type="ARBA" id="ARBA00022631"/>
    </source>
</evidence>
<evidence type="ECO:0000256" key="5">
    <source>
        <dbReference type="ARBA" id="ARBA00022793"/>
    </source>
</evidence>
<dbReference type="GO" id="GO:0051997">
    <property type="term" value="F:2-oxo-4-hydroxy-4-carboxy-5-ureidoimidazoline decarboxylase activity"/>
    <property type="evidence" value="ECO:0007669"/>
    <property type="project" value="UniProtKB-EC"/>
</dbReference>